<proteinExistence type="predicted"/>
<dbReference type="Proteomes" id="UP001195483">
    <property type="component" value="Unassembled WGS sequence"/>
</dbReference>
<keyword evidence="2" id="KW-1185">Reference proteome</keyword>
<reference evidence="1" key="1">
    <citation type="journal article" date="2021" name="Genome Biol. Evol.">
        <title>A High-Quality Reference Genome for a Parasitic Bivalve with Doubly Uniparental Inheritance (Bivalvia: Unionida).</title>
        <authorList>
            <person name="Smith C.H."/>
        </authorList>
    </citation>
    <scope>NUCLEOTIDE SEQUENCE</scope>
    <source>
        <strain evidence="1">CHS0354</strain>
    </source>
</reference>
<gene>
    <name evidence="1" type="ORF">CHS0354_042796</name>
</gene>
<dbReference type="EMBL" id="JAEAOA010002358">
    <property type="protein sequence ID" value="KAK3603795.1"/>
    <property type="molecule type" value="Genomic_DNA"/>
</dbReference>
<organism evidence="1 2">
    <name type="scientific">Potamilus streckersoni</name>
    <dbReference type="NCBI Taxonomy" id="2493646"/>
    <lineage>
        <taxon>Eukaryota</taxon>
        <taxon>Metazoa</taxon>
        <taxon>Spiralia</taxon>
        <taxon>Lophotrochozoa</taxon>
        <taxon>Mollusca</taxon>
        <taxon>Bivalvia</taxon>
        <taxon>Autobranchia</taxon>
        <taxon>Heteroconchia</taxon>
        <taxon>Palaeoheterodonta</taxon>
        <taxon>Unionida</taxon>
        <taxon>Unionoidea</taxon>
        <taxon>Unionidae</taxon>
        <taxon>Ambleminae</taxon>
        <taxon>Lampsilini</taxon>
        <taxon>Potamilus</taxon>
    </lineage>
</organism>
<evidence type="ECO:0000313" key="2">
    <source>
        <dbReference type="Proteomes" id="UP001195483"/>
    </source>
</evidence>
<reference evidence="1" key="2">
    <citation type="journal article" date="2021" name="Genome Biol. Evol.">
        <title>Developing a high-quality reference genome for a parasitic bivalve with doubly uniparental inheritance (Bivalvia: Unionida).</title>
        <authorList>
            <person name="Smith C.H."/>
        </authorList>
    </citation>
    <scope>NUCLEOTIDE SEQUENCE</scope>
    <source>
        <strain evidence="1">CHS0354</strain>
        <tissue evidence="1">Mantle</tissue>
    </source>
</reference>
<reference evidence="1" key="3">
    <citation type="submission" date="2023-05" db="EMBL/GenBank/DDBJ databases">
        <authorList>
            <person name="Smith C.H."/>
        </authorList>
    </citation>
    <scope>NUCLEOTIDE SEQUENCE</scope>
    <source>
        <strain evidence="1">CHS0354</strain>
        <tissue evidence="1">Mantle</tissue>
    </source>
</reference>
<evidence type="ECO:0000313" key="1">
    <source>
        <dbReference type="EMBL" id="KAK3603795.1"/>
    </source>
</evidence>
<name>A0AAE0W868_9BIVA</name>
<accession>A0AAE0W868</accession>
<comment type="caution">
    <text evidence="1">The sequence shown here is derived from an EMBL/GenBank/DDBJ whole genome shotgun (WGS) entry which is preliminary data.</text>
</comment>
<sequence length="105" mass="12057">MNVLQSASTMNSNKSSMIVSWSASTGETRIVDIHHHGDNPGKQSLPSTEAFTFWLHWNFVVIFYTKKYCLQFFSCNSHKLEELIRWHVVSHTSISTSVLSLFLSY</sequence>
<protein>
    <submittedName>
        <fullName evidence="1">Uncharacterized protein</fullName>
    </submittedName>
</protein>
<dbReference type="AlphaFoldDB" id="A0AAE0W868"/>